<dbReference type="GO" id="GO:0016987">
    <property type="term" value="F:sigma factor activity"/>
    <property type="evidence" value="ECO:0007669"/>
    <property type="project" value="UniProtKB-KW"/>
</dbReference>
<gene>
    <name evidence="6" type="ORF">H9L16_05960</name>
</gene>
<evidence type="ECO:0000313" key="7">
    <source>
        <dbReference type="Proteomes" id="UP000515804"/>
    </source>
</evidence>
<dbReference type="InterPro" id="IPR013325">
    <property type="entry name" value="RNA_pol_sigma_r2"/>
</dbReference>
<dbReference type="EMBL" id="CP060719">
    <property type="protein sequence ID" value="QNN71109.1"/>
    <property type="molecule type" value="Genomic_DNA"/>
</dbReference>
<name>A0A7G9STD4_9GAMM</name>
<proteinExistence type="inferred from homology"/>
<dbReference type="InterPro" id="IPR014284">
    <property type="entry name" value="RNA_pol_sigma-70_dom"/>
</dbReference>
<dbReference type="Pfam" id="PF07638">
    <property type="entry name" value="Sigma70_ECF"/>
    <property type="match status" value="1"/>
</dbReference>
<keyword evidence="7" id="KW-1185">Reference proteome</keyword>
<dbReference type="InterPro" id="IPR036388">
    <property type="entry name" value="WH-like_DNA-bd_sf"/>
</dbReference>
<dbReference type="PANTHER" id="PTHR43133">
    <property type="entry name" value="RNA POLYMERASE ECF-TYPE SIGMA FACTO"/>
    <property type="match status" value="1"/>
</dbReference>
<comment type="similarity">
    <text evidence="1">Belongs to the sigma-70 factor family. ECF subfamily.</text>
</comment>
<feature type="domain" description="RNA polymerase sigma-70 ECF-like HTH" evidence="5">
    <location>
        <begin position="5"/>
        <end position="184"/>
    </location>
</feature>
<keyword evidence="2" id="KW-0805">Transcription regulation</keyword>
<dbReference type="PANTHER" id="PTHR43133:SF39">
    <property type="entry name" value="SIMILAR TO RNA POLYMERASE SIGMA-E FACTOR"/>
    <property type="match status" value="1"/>
</dbReference>
<dbReference type="SUPFAM" id="SSF88659">
    <property type="entry name" value="Sigma3 and sigma4 domains of RNA polymerase sigma factors"/>
    <property type="match status" value="1"/>
</dbReference>
<dbReference type="InterPro" id="IPR053812">
    <property type="entry name" value="HTH_Sigma70_ECF-like"/>
</dbReference>
<protein>
    <submittedName>
        <fullName evidence="6">Sigma-70 family RNA polymerase sigma factor</fullName>
    </submittedName>
</protein>
<dbReference type="NCBIfam" id="TIGR02999">
    <property type="entry name" value="Sig-70_X6"/>
    <property type="match status" value="1"/>
</dbReference>
<dbReference type="SUPFAM" id="SSF88946">
    <property type="entry name" value="Sigma2 domain of RNA polymerase sigma factors"/>
    <property type="match status" value="1"/>
</dbReference>
<dbReference type="InterPro" id="IPR039425">
    <property type="entry name" value="RNA_pol_sigma-70-like"/>
</dbReference>
<evidence type="ECO:0000256" key="4">
    <source>
        <dbReference type="ARBA" id="ARBA00023163"/>
    </source>
</evidence>
<dbReference type="Gene3D" id="1.10.10.10">
    <property type="entry name" value="Winged helix-like DNA-binding domain superfamily/Winged helix DNA-binding domain"/>
    <property type="match status" value="1"/>
</dbReference>
<dbReference type="InterPro" id="IPR013324">
    <property type="entry name" value="RNA_pol_sigma_r3/r4-like"/>
</dbReference>
<accession>A0A7G9STD4</accession>
<dbReference type="KEGG" id="tcn:H9L16_05960"/>
<dbReference type="Proteomes" id="UP000515804">
    <property type="component" value="Chromosome"/>
</dbReference>
<dbReference type="GO" id="GO:0006352">
    <property type="term" value="P:DNA-templated transcription initiation"/>
    <property type="evidence" value="ECO:0007669"/>
    <property type="project" value="InterPro"/>
</dbReference>
<evidence type="ECO:0000256" key="2">
    <source>
        <dbReference type="ARBA" id="ARBA00023015"/>
    </source>
</evidence>
<evidence type="ECO:0000313" key="6">
    <source>
        <dbReference type="EMBL" id="QNN71109.1"/>
    </source>
</evidence>
<dbReference type="NCBIfam" id="TIGR02937">
    <property type="entry name" value="sigma70-ECF"/>
    <property type="match status" value="1"/>
</dbReference>
<evidence type="ECO:0000259" key="5">
    <source>
        <dbReference type="Pfam" id="PF07638"/>
    </source>
</evidence>
<evidence type="ECO:0000256" key="1">
    <source>
        <dbReference type="ARBA" id="ARBA00010641"/>
    </source>
</evidence>
<reference evidence="6 7" key="1">
    <citation type="submission" date="2020-08" db="EMBL/GenBank/DDBJ databases">
        <title>Genome sequence of Thermomonas carbonis KCTC 42013T.</title>
        <authorList>
            <person name="Hyun D.-W."/>
            <person name="Bae J.-W."/>
        </authorList>
    </citation>
    <scope>NUCLEOTIDE SEQUENCE [LARGE SCALE GENOMIC DNA]</scope>
    <source>
        <strain evidence="6 7">KCTC 42013</strain>
    </source>
</reference>
<dbReference type="AlphaFoldDB" id="A0A7G9STD4"/>
<evidence type="ECO:0000256" key="3">
    <source>
        <dbReference type="ARBA" id="ARBA00023082"/>
    </source>
</evidence>
<keyword evidence="3" id="KW-0731">Sigma factor</keyword>
<keyword evidence="4" id="KW-0804">Transcription</keyword>
<organism evidence="6 7">
    <name type="scientific">Thermomonas carbonis</name>
    <dbReference type="NCBI Taxonomy" id="1463158"/>
    <lineage>
        <taxon>Bacteria</taxon>
        <taxon>Pseudomonadati</taxon>
        <taxon>Pseudomonadota</taxon>
        <taxon>Gammaproteobacteria</taxon>
        <taxon>Lysobacterales</taxon>
        <taxon>Lysobacteraceae</taxon>
        <taxon>Thermomonas</taxon>
    </lineage>
</organism>
<dbReference type="InterPro" id="IPR011517">
    <property type="entry name" value="RNA_pol_sigma70_ECF-like"/>
</dbReference>
<sequence>MSSSDDFTALLGAWRAGDQTARDRLVGIVYPELRAIARRQLANERGDHTLQPTALVNEAYMRLSRLDRIDWQDRVHFVRMAARLMREILVDHARRHGAGKRDGGERVPITQVDVAASVGDIDMLALDGALDRLAAIDPARAQLVELRYFGGLTIEETAEALSISPATAKRHWQAARAWLFEALSEPS</sequence>
<dbReference type="RefSeq" id="WP_187553624.1">
    <property type="nucleotide sequence ID" value="NZ_BMZL01000003.1"/>
</dbReference>